<feature type="compositionally biased region" description="Basic and acidic residues" evidence="1">
    <location>
        <begin position="98"/>
        <end position="109"/>
    </location>
</feature>
<keyword evidence="2" id="KW-0732">Signal</keyword>
<name>A0A814WIR3_9BILA</name>
<gene>
    <name evidence="3" type="ORF">GPM918_LOCUS23815</name>
    <name evidence="4" type="ORF">SRO942_LOCUS23813</name>
</gene>
<keyword evidence="5" id="KW-1185">Reference proteome</keyword>
<evidence type="ECO:0000256" key="2">
    <source>
        <dbReference type="SAM" id="SignalP"/>
    </source>
</evidence>
<evidence type="ECO:0000313" key="4">
    <source>
        <dbReference type="EMBL" id="CAF3967291.1"/>
    </source>
</evidence>
<reference evidence="3" key="1">
    <citation type="submission" date="2021-02" db="EMBL/GenBank/DDBJ databases">
        <authorList>
            <person name="Nowell W R."/>
        </authorList>
    </citation>
    <scope>NUCLEOTIDE SEQUENCE</scope>
</reference>
<dbReference type="OrthoDB" id="10072614at2759"/>
<comment type="caution">
    <text evidence="3">The sequence shown here is derived from an EMBL/GenBank/DDBJ whole genome shotgun (WGS) entry which is preliminary data.</text>
</comment>
<dbReference type="AlphaFoldDB" id="A0A814WIR3"/>
<feature type="signal peptide" evidence="2">
    <location>
        <begin position="1"/>
        <end position="19"/>
    </location>
</feature>
<feature type="compositionally biased region" description="Polar residues" evidence="1">
    <location>
        <begin position="78"/>
        <end position="97"/>
    </location>
</feature>
<evidence type="ECO:0000313" key="3">
    <source>
        <dbReference type="EMBL" id="CAF1202914.1"/>
    </source>
</evidence>
<accession>A0A814WIR3</accession>
<protein>
    <submittedName>
        <fullName evidence="3">Uncharacterized protein</fullName>
    </submittedName>
</protein>
<feature type="non-terminal residue" evidence="3">
    <location>
        <position position="1"/>
    </location>
</feature>
<proteinExistence type="predicted"/>
<sequence length="117" mass="13062">ECLFSTVCFVLALWEVVEIRGGALPFLYSKENVPPLVEMPLRCLDEFDVFMGSWSGRKNWDKTGPYGVLLLTINTSNSSKQRNGISTTSHNANTKQTVENKHSSPDYERISSCTSSP</sequence>
<feature type="region of interest" description="Disordered" evidence="1">
    <location>
        <begin position="78"/>
        <end position="117"/>
    </location>
</feature>
<dbReference type="Proteomes" id="UP000681722">
    <property type="component" value="Unassembled WGS sequence"/>
</dbReference>
<evidence type="ECO:0000313" key="5">
    <source>
        <dbReference type="Proteomes" id="UP000663829"/>
    </source>
</evidence>
<dbReference type="Proteomes" id="UP000663829">
    <property type="component" value="Unassembled WGS sequence"/>
</dbReference>
<feature type="chain" id="PRO_5036411036" evidence="2">
    <location>
        <begin position="20"/>
        <end position="117"/>
    </location>
</feature>
<dbReference type="EMBL" id="CAJOBC010008647">
    <property type="protein sequence ID" value="CAF3967291.1"/>
    <property type="molecule type" value="Genomic_DNA"/>
</dbReference>
<dbReference type="EMBL" id="CAJNOQ010008647">
    <property type="protein sequence ID" value="CAF1202914.1"/>
    <property type="molecule type" value="Genomic_DNA"/>
</dbReference>
<organism evidence="3 5">
    <name type="scientific">Didymodactylos carnosus</name>
    <dbReference type="NCBI Taxonomy" id="1234261"/>
    <lineage>
        <taxon>Eukaryota</taxon>
        <taxon>Metazoa</taxon>
        <taxon>Spiralia</taxon>
        <taxon>Gnathifera</taxon>
        <taxon>Rotifera</taxon>
        <taxon>Eurotatoria</taxon>
        <taxon>Bdelloidea</taxon>
        <taxon>Philodinida</taxon>
        <taxon>Philodinidae</taxon>
        <taxon>Didymodactylos</taxon>
    </lineage>
</organism>
<evidence type="ECO:0000256" key="1">
    <source>
        <dbReference type="SAM" id="MobiDB-lite"/>
    </source>
</evidence>